<proteinExistence type="predicted"/>
<organism evidence="2">
    <name type="scientific">Diabrotica virgifera virgifera</name>
    <name type="common">western corn rootworm</name>
    <dbReference type="NCBI Taxonomy" id="50390"/>
    <lineage>
        <taxon>Eukaryota</taxon>
        <taxon>Metazoa</taxon>
        <taxon>Ecdysozoa</taxon>
        <taxon>Arthropoda</taxon>
        <taxon>Hexapoda</taxon>
        <taxon>Insecta</taxon>
        <taxon>Pterygota</taxon>
        <taxon>Neoptera</taxon>
        <taxon>Endopterygota</taxon>
        <taxon>Coleoptera</taxon>
        <taxon>Polyphaga</taxon>
        <taxon>Cucujiformia</taxon>
        <taxon>Chrysomeloidea</taxon>
        <taxon>Chrysomelidae</taxon>
        <taxon>Galerucinae</taxon>
        <taxon>Diabroticina</taxon>
        <taxon>Diabroticites</taxon>
        <taxon>Diabrotica</taxon>
    </lineage>
</organism>
<sequence length="501" mass="57283">MPMKFSDDVEKTSLVHIEALWNFLISNNFGKRLFEIKMSRPMNMLRTRRKDCNVKPNRRLDRKSSRGMIYENEELRLKTININAEVESRQSDIKKLKKENEMLKKGLWYLRDEYDKLEKLIKDKKLDFSSSSTTGSTSSDSESYSSYSEDGEEVETTQNMKNVQRTNLKNLQDQFDHLSVVTEETSAENSDLHSNRASLNQDHWTNCEDILKPDQSYPEFRSLAKSPTLPMSDNVPVNFFSPIRSSKSYDGIKEQCDEVIYPGEIYNNQFRNSTGSMLDPTVEINNEINNESNYVSNRIVKTNATNFYQNMVLVAKTASSPEIQVSGLEKSATDLLVKLDNQNFNDTPLVFSNTPSQSTFSNGGNLEELLQDIESISQTKIPDDANTPQLHLMLSQPPIIPIDAANISNNTPSGLGSAQIVDPGVFQNQEIERNPFFFGNFKDNYVNADHFSMRYNPDNFLITNDNTQEIETNKFNPENVIRNDQPQNFRAENKQIGEIGK</sequence>
<reference evidence="2" key="1">
    <citation type="submission" date="2025-08" db="UniProtKB">
        <authorList>
            <consortium name="RefSeq"/>
        </authorList>
    </citation>
    <scope>IDENTIFICATION</scope>
    <source>
        <tissue evidence="2">Whole insect</tissue>
    </source>
</reference>
<feature type="region of interest" description="Disordered" evidence="1">
    <location>
        <begin position="128"/>
        <end position="157"/>
    </location>
</feature>
<dbReference type="InParanoid" id="A0A6P7GLI2"/>
<dbReference type="RefSeq" id="XP_028150529.1">
    <property type="nucleotide sequence ID" value="XM_028294728.1"/>
</dbReference>
<dbReference type="AlphaFoldDB" id="A0A6P7GLI2"/>
<accession>A0A6P7GLI2</accession>
<feature type="compositionally biased region" description="Low complexity" evidence="1">
    <location>
        <begin position="129"/>
        <end position="148"/>
    </location>
</feature>
<protein>
    <submittedName>
        <fullName evidence="2">Uncharacterized protein LOC114343887</fullName>
    </submittedName>
</protein>
<evidence type="ECO:0000256" key="1">
    <source>
        <dbReference type="SAM" id="MobiDB-lite"/>
    </source>
</evidence>
<name>A0A6P7GLI2_DIAVI</name>
<gene>
    <name evidence="2" type="primary">LOC114343887</name>
</gene>
<evidence type="ECO:0000313" key="2">
    <source>
        <dbReference type="RefSeq" id="XP_028150529.1"/>
    </source>
</evidence>